<protein>
    <recommendedName>
        <fullName evidence="1">F-box domain-containing protein</fullName>
    </recommendedName>
</protein>
<dbReference type="PANTHER" id="PTHR31006">
    <property type="entry name" value="F-BOX DOMAIN-CONTAINING PROTEIN-RELATED-RELATED"/>
    <property type="match status" value="1"/>
</dbReference>
<evidence type="ECO:0000313" key="2">
    <source>
        <dbReference type="EMBL" id="EFP08213.1"/>
    </source>
</evidence>
<reference evidence="2" key="1">
    <citation type="submission" date="2007-07" db="EMBL/GenBank/DDBJ databases">
        <title>PCAP assembly of the Caenorhabditis remanei genome.</title>
        <authorList>
            <consortium name="The Caenorhabditis remanei Sequencing Consortium"/>
            <person name="Wilson R.K."/>
        </authorList>
    </citation>
    <scope>NUCLEOTIDE SEQUENCE [LARGE SCALE GENOMIC DNA]</scope>
    <source>
        <strain evidence="2">PB4641</strain>
    </source>
</reference>
<accession>E3MS80</accession>
<keyword evidence="3" id="KW-1185">Reference proteome</keyword>
<proteinExistence type="predicted"/>
<dbReference type="InParanoid" id="E3MS80"/>
<dbReference type="HOGENOM" id="CLU_055882_0_0_1"/>
<evidence type="ECO:0000313" key="3">
    <source>
        <dbReference type="Proteomes" id="UP000008281"/>
    </source>
</evidence>
<dbReference type="EMBL" id="DS268472">
    <property type="protein sequence ID" value="EFP08213.1"/>
    <property type="molecule type" value="Genomic_DNA"/>
</dbReference>
<dbReference type="OrthoDB" id="5870279at2759"/>
<dbReference type="InterPro" id="IPR001810">
    <property type="entry name" value="F-box_dom"/>
</dbReference>
<dbReference type="STRING" id="31234.E3MS80"/>
<dbReference type="OMA" id="FVIICER"/>
<name>E3MS80_CAERE</name>
<dbReference type="eggNOG" id="ENOG502THJX">
    <property type="taxonomic scope" value="Eukaryota"/>
</dbReference>
<sequence>MPAPQPIWQHLPVHFKEDVVSKLDYNSRCKLRICSKKDKNLVDSRPVILDYLKYRITEVTFHALEIPQKPAEVTMIDGDEETNRYLYENDAIDHLLLVFSNQKLIVNSFVFNVWGHDRTGHQFKLFKKLLTKIKERNLKLKVRNAIISTTFRHKDQYIEFVKNLDVGSLISMKLRLSTRCQLTQLSRTEQWKKVKELEFETRDQMDPKWVSHVEKLDAWVKSLNAVAISAMIQVSFYSVFFLKTCLIQNFISKQFPRGSYFSITTMSPINNSRGSTLTNILKKFPIKAKNDAIKFRTITRSPIKSHFHSPLHTQKIEMTDQNNVFLIILCETNFSGIVCGVNSFKDDLKKFILEIE</sequence>
<dbReference type="Proteomes" id="UP000008281">
    <property type="component" value="Unassembled WGS sequence"/>
</dbReference>
<dbReference type="PANTHER" id="PTHR31006:SF8">
    <property type="entry name" value="F-BOX DOMAIN-CONTAINING PROTEIN-RELATED"/>
    <property type="match status" value="1"/>
</dbReference>
<gene>
    <name evidence="2" type="ORF">CRE_16828</name>
</gene>
<evidence type="ECO:0000259" key="1">
    <source>
        <dbReference type="Pfam" id="PF00646"/>
    </source>
</evidence>
<feature type="domain" description="F-box" evidence="1">
    <location>
        <begin position="8"/>
        <end position="46"/>
    </location>
</feature>
<dbReference type="AlphaFoldDB" id="E3MS80"/>
<organism evidence="3">
    <name type="scientific">Caenorhabditis remanei</name>
    <name type="common">Caenorhabditis vulgaris</name>
    <dbReference type="NCBI Taxonomy" id="31234"/>
    <lineage>
        <taxon>Eukaryota</taxon>
        <taxon>Metazoa</taxon>
        <taxon>Ecdysozoa</taxon>
        <taxon>Nematoda</taxon>
        <taxon>Chromadorea</taxon>
        <taxon>Rhabditida</taxon>
        <taxon>Rhabditina</taxon>
        <taxon>Rhabditomorpha</taxon>
        <taxon>Rhabditoidea</taxon>
        <taxon>Rhabditidae</taxon>
        <taxon>Peloderinae</taxon>
        <taxon>Caenorhabditis</taxon>
    </lineage>
</organism>
<dbReference type="InterPro" id="IPR042317">
    <property type="entry name" value="She-1-like"/>
</dbReference>
<dbReference type="Pfam" id="PF00646">
    <property type="entry name" value="F-box"/>
    <property type="match status" value="1"/>
</dbReference>